<organism evidence="2 3">
    <name type="scientific">Amycolatopsis acidicola</name>
    <dbReference type="NCBI Taxonomy" id="2596893"/>
    <lineage>
        <taxon>Bacteria</taxon>
        <taxon>Bacillati</taxon>
        <taxon>Actinomycetota</taxon>
        <taxon>Actinomycetes</taxon>
        <taxon>Pseudonocardiales</taxon>
        <taxon>Pseudonocardiaceae</taxon>
        <taxon>Amycolatopsis</taxon>
    </lineage>
</organism>
<gene>
    <name evidence="2" type="ORF">FPZ12_027385</name>
</gene>
<dbReference type="AlphaFoldDB" id="A0A5N0UWJ5"/>
<feature type="chain" id="PRO_5024306434" evidence="1">
    <location>
        <begin position="26"/>
        <end position="110"/>
    </location>
</feature>
<comment type="caution">
    <text evidence="2">The sequence shown here is derived from an EMBL/GenBank/DDBJ whole genome shotgun (WGS) entry which is preliminary data.</text>
</comment>
<dbReference type="Proteomes" id="UP000319769">
    <property type="component" value="Unassembled WGS sequence"/>
</dbReference>
<evidence type="ECO:0000256" key="1">
    <source>
        <dbReference type="SAM" id="SignalP"/>
    </source>
</evidence>
<dbReference type="RefSeq" id="WP_144749426.1">
    <property type="nucleotide sequence ID" value="NZ_VMNW02000048.1"/>
</dbReference>
<dbReference type="EMBL" id="VMNW02000048">
    <property type="protein sequence ID" value="KAA9156571.1"/>
    <property type="molecule type" value="Genomic_DNA"/>
</dbReference>
<sequence length="110" mass="11696">MRQSLVTVTAALIVGSGLVAGSATAYTAEIPAQSSPQPMETTVPKCLHDKEDKGIFGGFNWSSQHSIVEIGSVLWRKDKRERRLRLVGRRCGLRGGRRSIGATSGSVSGG</sequence>
<reference evidence="2" key="1">
    <citation type="submission" date="2019-09" db="EMBL/GenBank/DDBJ databases">
        <authorList>
            <person name="Teo W.F.A."/>
            <person name="Duangmal K."/>
        </authorList>
    </citation>
    <scope>NUCLEOTIDE SEQUENCE [LARGE SCALE GENOMIC DNA]</scope>
    <source>
        <strain evidence="2">K81G1</strain>
    </source>
</reference>
<feature type="signal peptide" evidence="1">
    <location>
        <begin position="1"/>
        <end position="25"/>
    </location>
</feature>
<evidence type="ECO:0000313" key="3">
    <source>
        <dbReference type="Proteomes" id="UP000319769"/>
    </source>
</evidence>
<proteinExistence type="predicted"/>
<accession>A0A5N0UWJ5</accession>
<protein>
    <submittedName>
        <fullName evidence="2">Uncharacterized protein</fullName>
    </submittedName>
</protein>
<keyword evidence="1" id="KW-0732">Signal</keyword>
<evidence type="ECO:0000313" key="2">
    <source>
        <dbReference type="EMBL" id="KAA9156571.1"/>
    </source>
</evidence>
<name>A0A5N0UWJ5_9PSEU</name>
<keyword evidence="3" id="KW-1185">Reference proteome</keyword>